<evidence type="ECO:0000313" key="3">
    <source>
        <dbReference type="Proteomes" id="UP000274762"/>
    </source>
</evidence>
<feature type="domain" description="Carrier" evidence="1">
    <location>
        <begin position="19"/>
        <end position="96"/>
    </location>
</feature>
<accession>A0A495JYY7</accession>
<organism evidence="2 3">
    <name type="scientific">Williamsia marianensis</name>
    <dbReference type="NCBI Taxonomy" id="85044"/>
    <lineage>
        <taxon>Bacteria</taxon>
        <taxon>Bacillati</taxon>
        <taxon>Actinomycetota</taxon>
        <taxon>Actinomycetes</taxon>
        <taxon>Mycobacteriales</taxon>
        <taxon>Nocardiaceae</taxon>
        <taxon>Williamsia</taxon>
    </lineage>
</organism>
<dbReference type="SUPFAM" id="SSF47336">
    <property type="entry name" value="ACP-like"/>
    <property type="match status" value="1"/>
</dbReference>
<dbReference type="Pfam" id="PF00550">
    <property type="entry name" value="PP-binding"/>
    <property type="match status" value="1"/>
</dbReference>
<gene>
    <name evidence="2" type="ORF">DFJ75_0585</name>
</gene>
<dbReference type="AlphaFoldDB" id="A0A315SH63"/>
<dbReference type="EMBL" id="RBKV01000001">
    <property type="protein sequence ID" value="RKR93798.1"/>
    <property type="molecule type" value="Genomic_DNA"/>
</dbReference>
<name>A0A315SH63_WILMA</name>
<dbReference type="PROSITE" id="PS50075">
    <property type="entry name" value="CARRIER"/>
    <property type="match status" value="1"/>
</dbReference>
<evidence type="ECO:0000259" key="1">
    <source>
        <dbReference type="PROSITE" id="PS50075"/>
    </source>
</evidence>
<dbReference type="Proteomes" id="UP000274762">
    <property type="component" value="Unassembled WGS sequence"/>
</dbReference>
<accession>A0A315SH63</accession>
<evidence type="ECO:0000313" key="2">
    <source>
        <dbReference type="EMBL" id="RKR93798.1"/>
    </source>
</evidence>
<reference evidence="2 3" key="1">
    <citation type="submission" date="2018-10" db="EMBL/GenBank/DDBJ databases">
        <title>Sequencing the genomes of 1000 actinobacteria strains.</title>
        <authorList>
            <person name="Klenk H.-P."/>
        </authorList>
    </citation>
    <scope>NUCLEOTIDE SEQUENCE [LARGE SCALE GENOMIC DNA]</scope>
    <source>
        <strain evidence="2 3">DSM 44343</strain>
    </source>
</reference>
<dbReference type="Gene3D" id="1.10.1200.10">
    <property type="entry name" value="ACP-like"/>
    <property type="match status" value="1"/>
</dbReference>
<proteinExistence type="predicted"/>
<dbReference type="InterPro" id="IPR009081">
    <property type="entry name" value="PP-bd_ACP"/>
</dbReference>
<protein>
    <submittedName>
        <fullName evidence="2">Aryl carrier-like protein</fullName>
    </submittedName>
</protein>
<sequence>MAFRPDIASEELQLSQQDVSTSLSEEQIVADIAGALGMAPAEVTHDLDLLDAGLDSIRLMSLVEKWRSAGSAHVDFPVLASDPVVGTWIEVLLTSADDAGQGVVS</sequence>
<comment type="caution">
    <text evidence="2">The sequence shown here is derived from an EMBL/GenBank/DDBJ whole genome shotgun (WGS) entry which is preliminary data.</text>
</comment>
<dbReference type="InterPro" id="IPR036736">
    <property type="entry name" value="ACP-like_sf"/>
</dbReference>